<accession>A0A1X7J7W8</accession>
<dbReference type="Proteomes" id="UP000193355">
    <property type="component" value="Unassembled WGS sequence"/>
</dbReference>
<evidence type="ECO:0000259" key="2">
    <source>
        <dbReference type="SMART" id="SM00062"/>
    </source>
</evidence>
<evidence type="ECO:0000256" key="1">
    <source>
        <dbReference type="ARBA" id="ARBA00022729"/>
    </source>
</evidence>
<organism evidence="3 4">
    <name type="scientific">Dethiosulfovibrio salsuginis</name>
    <dbReference type="NCBI Taxonomy" id="561720"/>
    <lineage>
        <taxon>Bacteria</taxon>
        <taxon>Thermotogati</taxon>
        <taxon>Synergistota</taxon>
        <taxon>Synergistia</taxon>
        <taxon>Synergistales</taxon>
        <taxon>Dethiosulfovibrionaceae</taxon>
        <taxon>Dethiosulfovibrio</taxon>
    </lineage>
</organism>
<protein>
    <submittedName>
        <fullName evidence="3">Amino acid ABC transporter substrate-binding protein, PAAT family</fullName>
    </submittedName>
</protein>
<dbReference type="STRING" id="561720.SAMN06275492_10968"/>
<feature type="domain" description="Solute-binding protein family 3/N-terminal" evidence="2">
    <location>
        <begin position="28"/>
        <end position="252"/>
    </location>
</feature>
<name>A0A1X7J7W8_9BACT</name>
<dbReference type="Gene3D" id="3.40.190.10">
    <property type="entry name" value="Periplasmic binding protein-like II"/>
    <property type="match status" value="2"/>
</dbReference>
<reference evidence="4" key="1">
    <citation type="submission" date="2017-04" db="EMBL/GenBank/DDBJ databases">
        <authorList>
            <person name="Varghese N."/>
            <person name="Submissions S."/>
        </authorList>
    </citation>
    <scope>NUCLEOTIDE SEQUENCE [LARGE SCALE GENOMIC DNA]</scope>
    <source>
        <strain evidence="4">USBA 82</strain>
    </source>
</reference>
<dbReference type="EMBL" id="FXBB01000009">
    <property type="protein sequence ID" value="SMG23783.1"/>
    <property type="molecule type" value="Genomic_DNA"/>
</dbReference>
<dbReference type="SUPFAM" id="SSF53850">
    <property type="entry name" value="Periplasmic binding protein-like II"/>
    <property type="match status" value="1"/>
</dbReference>
<proteinExistence type="predicted"/>
<dbReference type="SMART" id="SM00062">
    <property type="entry name" value="PBPb"/>
    <property type="match status" value="1"/>
</dbReference>
<dbReference type="AlphaFoldDB" id="A0A1X7J7W8"/>
<keyword evidence="1" id="KW-0732">Signal</keyword>
<dbReference type="InterPro" id="IPR001638">
    <property type="entry name" value="Solute-binding_3/MltF_N"/>
</dbReference>
<dbReference type="RefSeq" id="WP_085544287.1">
    <property type="nucleotide sequence ID" value="NZ_FXBB01000009.1"/>
</dbReference>
<keyword evidence="4" id="KW-1185">Reference proteome</keyword>
<sequence length="252" mass="27980">MRKSFRLSTLALLVVLIWSGILSADAKAIRYGGAVGWSPLMVKGDNGRIVGVAVDVMNELGNRLHRPVELSEELPWKRLMDYAEKGEIDVVAGIYKTEEREKVFLFSQPFMVNTAKLFVLKDNIFTVNDLQDLKGKSGGKPSGGSFGEKFDSFAAANLKMNEAVNKETLYKMLQGKRFDFVVMDGDDGMAYLAKNGLQDDIKMLDFDVNTVKVYLAISKKSPVADMVGDIDKALLDMESDGTLQRIADSYRN</sequence>
<evidence type="ECO:0000313" key="4">
    <source>
        <dbReference type="Proteomes" id="UP000193355"/>
    </source>
</evidence>
<dbReference type="PANTHER" id="PTHR35936">
    <property type="entry name" value="MEMBRANE-BOUND LYTIC MUREIN TRANSGLYCOSYLASE F"/>
    <property type="match status" value="1"/>
</dbReference>
<evidence type="ECO:0000313" key="3">
    <source>
        <dbReference type="EMBL" id="SMG23783.1"/>
    </source>
</evidence>
<dbReference type="OrthoDB" id="115856at2"/>
<gene>
    <name evidence="3" type="ORF">SAMN06275492_10968</name>
</gene>
<dbReference type="Pfam" id="PF00497">
    <property type="entry name" value="SBP_bac_3"/>
    <property type="match status" value="1"/>
</dbReference>
<dbReference type="PANTHER" id="PTHR35936:SF35">
    <property type="entry name" value="L-CYSTINE-BINDING PROTEIN TCYJ"/>
    <property type="match status" value="1"/>
</dbReference>